<dbReference type="Proteomes" id="UP000054560">
    <property type="component" value="Unassembled WGS sequence"/>
</dbReference>
<dbReference type="Pfam" id="PF10300">
    <property type="entry name" value="Iml2-TPR_39"/>
    <property type="match status" value="1"/>
</dbReference>
<evidence type="ECO:0000313" key="3">
    <source>
        <dbReference type="Proteomes" id="UP000054560"/>
    </source>
</evidence>
<dbReference type="OrthoDB" id="2154985at2759"/>
<feature type="region of interest" description="Disordered" evidence="1">
    <location>
        <begin position="482"/>
        <end position="503"/>
    </location>
</feature>
<feature type="compositionally biased region" description="Polar residues" evidence="1">
    <location>
        <begin position="490"/>
        <end position="503"/>
    </location>
</feature>
<evidence type="ECO:0000256" key="1">
    <source>
        <dbReference type="SAM" id="MobiDB-lite"/>
    </source>
</evidence>
<dbReference type="RefSeq" id="XP_014149526.1">
    <property type="nucleotide sequence ID" value="XM_014294051.1"/>
</dbReference>
<sequence length="503" mass="56687">TVAKDGLTRCDHASEMADRKRFQGKTRASSLVTDAMKAHISLMSGLLNFGLHNYMRGAMNLRTSWKGFAEISKRKFTDENDSDLMLARTMGYTGVSQFLFFMSVLPSSALFIAKLAGFEANKVEGLRMANSVMDTTNDLMSKRQSCMLLILEALMRASNEFDPEHKKAQEEAVRVHDIMAEHGGGDLTFIKWIGTQVWRRTGRIEDAAIALDQVVEKAKKIENGPNLVFRVRFDQATMHFIEQDYARAKDFMLPLIDKNSTYTSKTMTCVLIGACCANLGLDNQAQNAYKMVSDVGSGGRMDENLKLKVKTLMRRKCQKLVGIELTYVLGFYKILSLADVEKCLAQLDDFEKEIEGHRTVVDEVKKTSKHMLLVDEEMATCYLLKGAYLQRLQRSKEAVVYLKKAINVSNELAKELRKRKRIELYDNYHMPCAHFELAGIALSVGDAKNGKAHLDRVMKYSGYTFQSGMEFRVKLIHKHSMLDDKPRPSATLTEGSDNASTPA</sequence>
<organism evidence="2 3">
    <name type="scientific">Sphaeroforma arctica JP610</name>
    <dbReference type="NCBI Taxonomy" id="667725"/>
    <lineage>
        <taxon>Eukaryota</taxon>
        <taxon>Ichthyosporea</taxon>
        <taxon>Ichthyophonida</taxon>
        <taxon>Sphaeroforma</taxon>
    </lineage>
</organism>
<dbReference type="SUPFAM" id="SSF48452">
    <property type="entry name" value="TPR-like"/>
    <property type="match status" value="1"/>
</dbReference>
<protein>
    <submittedName>
        <fullName evidence="2">Uncharacterized protein</fullName>
    </submittedName>
</protein>
<keyword evidence="3" id="KW-1185">Reference proteome</keyword>
<accession>A0A0L0FFT0</accession>
<name>A0A0L0FFT0_9EUKA</name>
<dbReference type="Gene3D" id="1.25.40.10">
    <property type="entry name" value="Tetratricopeptide repeat domain"/>
    <property type="match status" value="1"/>
</dbReference>
<feature type="non-terminal residue" evidence="2">
    <location>
        <position position="1"/>
    </location>
</feature>
<gene>
    <name evidence="2" type="ORF">SARC_11855</name>
</gene>
<dbReference type="InterPro" id="IPR011990">
    <property type="entry name" value="TPR-like_helical_dom_sf"/>
</dbReference>
<dbReference type="InterPro" id="IPR019412">
    <property type="entry name" value="IML2/TPR_39"/>
</dbReference>
<reference evidence="2 3" key="1">
    <citation type="submission" date="2011-02" db="EMBL/GenBank/DDBJ databases">
        <title>The Genome Sequence of Sphaeroforma arctica JP610.</title>
        <authorList>
            <consortium name="The Broad Institute Genome Sequencing Platform"/>
            <person name="Russ C."/>
            <person name="Cuomo C."/>
            <person name="Young S.K."/>
            <person name="Zeng Q."/>
            <person name="Gargeya S."/>
            <person name="Alvarado L."/>
            <person name="Berlin A."/>
            <person name="Chapman S.B."/>
            <person name="Chen Z."/>
            <person name="Freedman E."/>
            <person name="Gellesch M."/>
            <person name="Goldberg J."/>
            <person name="Griggs A."/>
            <person name="Gujja S."/>
            <person name="Heilman E."/>
            <person name="Heiman D."/>
            <person name="Howarth C."/>
            <person name="Mehta T."/>
            <person name="Neiman D."/>
            <person name="Pearson M."/>
            <person name="Roberts A."/>
            <person name="Saif S."/>
            <person name="Shea T."/>
            <person name="Shenoy N."/>
            <person name="Sisk P."/>
            <person name="Stolte C."/>
            <person name="Sykes S."/>
            <person name="White J."/>
            <person name="Yandava C."/>
            <person name="Burger G."/>
            <person name="Gray M.W."/>
            <person name="Holland P.W.H."/>
            <person name="King N."/>
            <person name="Lang F.B.F."/>
            <person name="Roger A.J."/>
            <person name="Ruiz-Trillo I."/>
            <person name="Haas B."/>
            <person name="Nusbaum C."/>
            <person name="Birren B."/>
        </authorList>
    </citation>
    <scope>NUCLEOTIDE SEQUENCE [LARGE SCALE GENOMIC DNA]</scope>
    <source>
        <strain evidence="2 3">JP610</strain>
    </source>
</reference>
<dbReference type="GeneID" id="25912359"/>
<proteinExistence type="predicted"/>
<dbReference type="AlphaFoldDB" id="A0A0L0FFT0"/>
<dbReference type="PANTHER" id="PTHR31859">
    <property type="entry name" value="TETRATRICOPEPTIDE REPEAT PROTEIN 39 FAMILY MEMBER"/>
    <property type="match status" value="1"/>
</dbReference>
<dbReference type="PANTHER" id="PTHR31859:SF1">
    <property type="entry name" value="TETRATRICOPEPTIDE REPEAT PROTEIN 39C"/>
    <property type="match status" value="1"/>
</dbReference>
<dbReference type="EMBL" id="KQ243515">
    <property type="protein sequence ID" value="KNC75624.1"/>
    <property type="molecule type" value="Genomic_DNA"/>
</dbReference>
<evidence type="ECO:0000313" key="2">
    <source>
        <dbReference type="EMBL" id="KNC75624.1"/>
    </source>
</evidence>